<dbReference type="GO" id="GO:0005524">
    <property type="term" value="F:ATP binding"/>
    <property type="evidence" value="ECO:0007669"/>
    <property type="project" value="InterPro"/>
</dbReference>
<dbReference type="GO" id="GO:0016887">
    <property type="term" value="F:ATP hydrolysis activity"/>
    <property type="evidence" value="ECO:0007669"/>
    <property type="project" value="InterPro"/>
</dbReference>
<evidence type="ECO:0000259" key="1">
    <source>
        <dbReference type="Pfam" id="PF13304"/>
    </source>
</evidence>
<sequence length="671" mass="75611">MRVKKAQVQNYRSVMDSGEFEIDRDKTILVGINEAGKSAILAALQHINPPKDVKPLHPLRDYPRSRYNEDIKSGAREPSEIPIATAVFELEDADREVLPEHIRSAVTGLKVTAFLDNHRNCDLLGEFDRLTHKDIKNDLRRIAAHADKTAEAADPPRTPSASAQLDKIEESIPSDGSLRAVDRDAIKKWLKVVVPDIAEQSEDEQRLERVEDKLKADDAIESAVEPLEKQVPRFVLFNNYFRVRARLHLESLARKQGGPEPIEREDYGNLCLLNLLGYEAKELADLGRISDAQRKDHDPKIQERIDERRAGLDSAEERLTREIRRIWNPDPGRDEAKTMRIQADGPYLNVTVQDSIGTNIDLDQRSEGFQWLVSFFVVFFSEAKGQLQNAVLLLDEPGVSLHALKQREFQKTISRLAESNQTIFTTHSPFLVGSGELDLVRVVEMTDRSKGTKVNTSVTSEDPASLLPLQEALGYDMAHSLFSQERNLVAEGLTDYFYLSAMAELLRAGEIADMNEKIAVIPAGTAGRVTYFATILHAHKLKVAALLDSDTAGDNEANREELIHALKQRAILRTKDHLKTPIAKAEIEDMLRETLVAVAKDDLGWDVEAKAKEQPNRPIISLFENEVPDFGKYKLAKAFLRWARTHEASDLTEDEREQWKGLVEAINRALK</sequence>
<proteinExistence type="predicted"/>
<dbReference type="AlphaFoldDB" id="A0A1G7ZZP2"/>
<dbReference type="PANTHER" id="PTHR43581:SF3">
    <property type="entry name" value="AAA+ ATPASE DOMAIN-CONTAINING PROTEIN"/>
    <property type="match status" value="1"/>
</dbReference>
<protein>
    <submittedName>
        <fullName evidence="2">AAA ATPase domain-containing protein</fullName>
    </submittedName>
</protein>
<dbReference type="Pfam" id="PF13304">
    <property type="entry name" value="AAA_21"/>
    <property type="match status" value="1"/>
</dbReference>
<keyword evidence="3" id="KW-1185">Reference proteome</keyword>
<dbReference type="InterPro" id="IPR003959">
    <property type="entry name" value="ATPase_AAA_core"/>
</dbReference>
<dbReference type="PANTHER" id="PTHR43581">
    <property type="entry name" value="ATP/GTP PHOSPHATASE"/>
    <property type="match status" value="1"/>
</dbReference>
<accession>A0A1G7ZZP2</accession>
<reference evidence="3" key="1">
    <citation type="submission" date="2016-10" db="EMBL/GenBank/DDBJ databases">
        <authorList>
            <person name="Varghese N."/>
            <person name="Submissions S."/>
        </authorList>
    </citation>
    <scope>NUCLEOTIDE SEQUENCE [LARGE SCALE GENOMIC DNA]</scope>
    <source>
        <strain evidence="3">930I</strain>
    </source>
</reference>
<organism evidence="2 3">
    <name type="scientific">Roseospirillum parvum</name>
    <dbReference type="NCBI Taxonomy" id="83401"/>
    <lineage>
        <taxon>Bacteria</taxon>
        <taxon>Pseudomonadati</taxon>
        <taxon>Pseudomonadota</taxon>
        <taxon>Alphaproteobacteria</taxon>
        <taxon>Rhodospirillales</taxon>
        <taxon>Rhodospirillaceae</taxon>
        <taxon>Roseospirillum</taxon>
    </lineage>
</organism>
<feature type="domain" description="ATPase AAA-type core" evidence="1">
    <location>
        <begin position="27"/>
        <end position="432"/>
    </location>
</feature>
<dbReference type="EMBL" id="FNCV01000004">
    <property type="protein sequence ID" value="SDH13630.1"/>
    <property type="molecule type" value="Genomic_DNA"/>
</dbReference>
<dbReference type="STRING" id="83401.SAMN05421742_104261"/>
<dbReference type="OrthoDB" id="3322489at2"/>
<dbReference type="InterPro" id="IPR027417">
    <property type="entry name" value="P-loop_NTPase"/>
</dbReference>
<dbReference type="SUPFAM" id="SSF52540">
    <property type="entry name" value="P-loop containing nucleoside triphosphate hydrolases"/>
    <property type="match status" value="1"/>
</dbReference>
<dbReference type="Proteomes" id="UP000217076">
    <property type="component" value="Unassembled WGS sequence"/>
</dbReference>
<evidence type="ECO:0000313" key="2">
    <source>
        <dbReference type="EMBL" id="SDH13630.1"/>
    </source>
</evidence>
<gene>
    <name evidence="2" type="ORF">SAMN05421742_104261</name>
</gene>
<evidence type="ECO:0000313" key="3">
    <source>
        <dbReference type="Proteomes" id="UP000217076"/>
    </source>
</evidence>
<dbReference type="InterPro" id="IPR051396">
    <property type="entry name" value="Bact_Antivir_Def_Nuclease"/>
</dbReference>
<name>A0A1G7ZZP2_9PROT</name>
<dbReference type="Gene3D" id="3.40.50.300">
    <property type="entry name" value="P-loop containing nucleotide triphosphate hydrolases"/>
    <property type="match status" value="1"/>
</dbReference>
<dbReference type="RefSeq" id="WP_092618187.1">
    <property type="nucleotide sequence ID" value="NZ_FNCV01000004.1"/>
</dbReference>